<evidence type="ECO:0008006" key="4">
    <source>
        <dbReference type="Google" id="ProtNLM"/>
    </source>
</evidence>
<comment type="caution">
    <text evidence="2">The sequence shown here is derived from an EMBL/GenBank/DDBJ whole genome shotgun (WGS) entry which is preliminary data.</text>
</comment>
<protein>
    <recommendedName>
        <fullName evidence="4">Integral membrane protein</fullName>
    </recommendedName>
</protein>
<organism evidence="2 3">
    <name type="scientific">Salinibacterium amurskyense</name>
    <dbReference type="NCBI Taxonomy" id="205941"/>
    <lineage>
        <taxon>Bacteria</taxon>
        <taxon>Bacillati</taxon>
        <taxon>Actinomycetota</taxon>
        <taxon>Actinomycetes</taxon>
        <taxon>Micrococcales</taxon>
        <taxon>Microbacteriaceae</taxon>
        <taxon>Salinibacterium</taxon>
    </lineage>
</organism>
<evidence type="ECO:0000313" key="2">
    <source>
        <dbReference type="EMBL" id="PJJ78311.1"/>
    </source>
</evidence>
<sequence length="127" mass="13462">METLDLVRSLLLITHILGLALILGSFFLQMRRKKSFEFGTMLIGAITQLVTGLALVGVLQASDADVNNAKIAVKTAFAVVVLVAVLVARARQAKALANGGNEKAALPFLHLAGMGALINVFVAVLWH</sequence>
<gene>
    <name evidence="2" type="ORF">CLV85_1878</name>
</gene>
<dbReference type="AlphaFoldDB" id="A0A2M9D2A0"/>
<keyword evidence="1" id="KW-0472">Membrane</keyword>
<dbReference type="RefSeq" id="WP_100389366.1">
    <property type="nucleotide sequence ID" value="NZ_BMZU01000002.1"/>
</dbReference>
<feature type="transmembrane region" description="Helical" evidence="1">
    <location>
        <begin position="40"/>
        <end position="59"/>
    </location>
</feature>
<name>A0A2M9D2A0_9MICO</name>
<feature type="transmembrane region" description="Helical" evidence="1">
    <location>
        <begin position="108"/>
        <end position="126"/>
    </location>
</feature>
<feature type="transmembrane region" description="Helical" evidence="1">
    <location>
        <begin position="71"/>
        <end position="88"/>
    </location>
</feature>
<keyword evidence="1" id="KW-0812">Transmembrane</keyword>
<dbReference type="OrthoDB" id="3830423at2"/>
<keyword evidence="3" id="KW-1185">Reference proteome</keyword>
<dbReference type="Proteomes" id="UP000231742">
    <property type="component" value="Unassembled WGS sequence"/>
</dbReference>
<evidence type="ECO:0000256" key="1">
    <source>
        <dbReference type="SAM" id="Phobius"/>
    </source>
</evidence>
<feature type="transmembrane region" description="Helical" evidence="1">
    <location>
        <begin position="6"/>
        <end position="28"/>
    </location>
</feature>
<evidence type="ECO:0000313" key="3">
    <source>
        <dbReference type="Proteomes" id="UP000231742"/>
    </source>
</evidence>
<proteinExistence type="predicted"/>
<keyword evidence="1" id="KW-1133">Transmembrane helix</keyword>
<reference evidence="2 3" key="1">
    <citation type="submission" date="2017-11" db="EMBL/GenBank/DDBJ databases">
        <title>Genomic Encyclopedia of Archaeal and Bacterial Type Strains, Phase II (KMG-II): From Individual Species to Whole Genera.</title>
        <authorList>
            <person name="Goeker M."/>
        </authorList>
    </citation>
    <scope>NUCLEOTIDE SEQUENCE [LARGE SCALE GENOMIC DNA]</scope>
    <source>
        <strain evidence="2 3">DSM 16400</strain>
    </source>
</reference>
<accession>A0A2M9D2A0</accession>
<dbReference type="EMBL" id="PGFH01000002">
    <property type="protein sequence ID" value="PJJ78311.1"/>
    <property type="molecule type" value="Genomic_DNA"/>
</dbReference>